<keyword evidence="5" id="KW-1185">Reference proteome</keyword>
<proteinExistence type="predicted"/>
<organism evidence="4 5">
    <name type="scientific">Winogradskya humida</name>
    <dbReference type="NCBI Taxonomy" id="113566"/>
    <lineage>
        <taxon>Bacteria</taxon>
        <taxon>Bacillati</taxon>
        <taxon>Actinomycetota</taxon>
        <taxon>Actinomycetes</taxon>
        <taxon>Micromonosporales</taxon>
        <taxon>Micromonosporaceae</taxon>
        <taxon>Winogradskya</taxon>
    </lineage>
</organism>
<sequence>MIALAGCGSGDSSNMASDSAAAPAVGQAGAGIAEKQTEQDSTAEDKQKSPDLAVDQRAIVYTGSITVRVDDVNSKAAQVTAIATGAGGFIGGDDRSSSGDKGSAQATLTLRVPAAKFSNVIDQLAGLGKEEQRGISTEDVTEETVDLDARILTQTARVDSGRKLLAQAKSLSDLVMLEREVATREADLASLQAKKRRLADLTALSTITAVLLDPKADVTPVDDEDPGFLDGLTAGWHGLLTSLGVALTVLGFLLPWLLLIGVPVGFWLVRRRRRRKPAAVALESAGS</sequence>
<protein>
    <submittedName>
        <fullName evidence="4">Lipoprotein</fullName>
    </submittedName>
</protein>
<dbReference type="InterPro" id="IPR025645">
    <property type="entry name" value="DUF4349"/>
</dbReference>
<feature type="region of interest" description="Disordered" evidence="1">
    <location>
        <begin position="1"/>
        <end position="50"/>
    </location>
</feature>
<keyword evidence="2" id="KW-0812">Transmembrane</keyword>
<evidence type="ECO:0000256" key="1">
    <source>
        <dbReference type="SAM" id="MobiDB-lite"/>
    </source>
</evidence>
<feature type="compositionally biased region" description="Basic and acidic residues" evidence="1">
    <location>
        <begin position="35"/>
        <end position="49"/>
    </location>
</feature>
<reference evidence="4 5" key="1">
    <citation type="submission" date="2021-01" db="EMBL/GenBank/DDBJ databases">
        <title>Whole genome shotgun sequence of Actinoplanes humidus NBRC 14915.</title>
        <authorList>
            <person name="Komaki H."/>
            <person name="Tamura T."/>
        </authorList>
    </citation>
    <scope>NUCLEOTIDE SEQUENCE [LARGE SCALE GENOMIC DNA]</scope>
    <source>
        <strain evidence="4 5">NBRC 14915</strain>
    </source>
</reference>
<name>A0ABQ3ZRG9_9ACTN</name>
<evidence type="ECO:0000256" key="2">
    <source>
        <dbReference type="SAM" id="Phobius"/>
    </source>
</evidence>
<keyword evidence="2" id="KW-1133">Transmembrane helix</keyword>
<evidence type="ECO:0000259" key="3">
    <source>
        <dbReference type="Pfam" id="PF14257"/>
    </source>
</evidence>
<feature type="transmembrane region" description="Helical" evidence="2">
    <location>
        <begin position="243"/>
        <end position="269"/>
    </location>
</feature>
<feature type="domain" description="DUF4349" evidence="3">
    <location>
        <begin position="57"/>
        <end position="267"/>
    </location>
</feature>
<dbReference type="EMBL" id="BOMN01000054">
    <property type="protein sequence ID" value="GIE21184.1"/>
    <property type="molecule type" value="Genomic_DNA"/>
</dbReference>
<keyword evidence="4" id="KW-0449">Lipoprotein</keyword>
<keyword evidence="2" id="KW-0472">Membrane</keyword>
<gene>
    <name evidence="4" type="ORF">Ahu01nite_042860</name>
</gene>
<accession>A0ABQ3ZRG9</accession>
<feature type="compositionally biased region" description="Low complexity" evidence="1">
    <location>
        <begin position="10"/>
        <end position="33"/>
    </location>
</feature>
<evidence type="ECO:0000313" key="4">
    <source>
        <dbReference type="EMBL" id="GIE21184.1"/>
    </source>
</evidence>
<comment type="caution">
    <text evidence="4">The sequence shown here is derived from an EMBL/GenBank/DDBJ whole genome shotgun (WGS) entry which is preliminary data.</text>
</comment>
<dbReference type="Proteomes" id="UP000603200">
    <property type="component" value="Unassembled WGS sequence"/>
</dbReference>
<dbReference type="Pfam" id="PF14257">
    <property type="entry name" value="DUF4349"/>
    <property type="match status" value="1"/>
</dbReference>
<evidence type="ECO:0000313" key="5">
    <source>
        <dbReference type="Proteomes" id="UP000603200"/>
    </source>
</evidence>